<name>A0A815YNV7_9BILA</name>
<dbReference type="EMBL" id="CAJNOQ010030057">
    <property type="protein sequence ID" value="CAF1572368.1"/>
    <property type="molecule type" value="Genomic_DNA"/>
</dbReference>
<feature type="region of interest" description="Disordered" evidence="1">
    <location>
        <begin position="1"/>
        <end position="49"/>
    </location>
</feature>
<proteinExistence type="predicted"/>
<dbReference type="EMBL" id="CAJOBC010095903">
    <property type="protein sequence ID" value="CAF4436114.1"/>
    <property type="molecule type" value="Genomic_DNA"/>
</dbReference>
<dbReference type="Proteomes" id="UP000681722">
    <property type="component" value="Unassembled WGS sequence"/>
</dbReference>
<evidence type="ECO:0000313" key="4">
    <source>
        <dbReference type="EMBL" id="CAF1572368.1"/>
    </source>
</evidence>
<feature type="region of interest" description="Disordered" evidence="1">
    <location>
        <begin position="226"/>
        <end position="248"/>
    </location>
</feature>
<feature type="compositionally biased region" description="Polar residues" evidence="1">
    <location>
        <begin position="1"/>
        <end position="16"/>
    </location>
</feature>
<gene>
    <name evidence="4" type="ORF">GPM918_LOCUS40485</name>
    <name evidence="5" type="ORF">SRO942_LOCUS41436</name>
</gene>
<protein>
    <recommendedName>
        <fullName evidence="3">Phage tail collar domain-containing protein</fullName>
    </recommendedName>
</protein>
<comment type="caution">
    <text evidence="4">The sequence shown here is derived from an EMBL/GenBank/DDBJ whole genome shotgun (WGS) entry which is preliminary data.</text>
</comment>
<evidence type="ECO:0000256" key="1">
    <source>
        <dbReference type="SAM" id="MobiDB-lite"/>
    </source>
</evidence>
<dbReference type="InterPro" id="IPR011083">
    <property type="entry name" value="Phage_tail_collar_dom"/>
</dbReference>
<organism evidence="4 6">
    <name type="scientific">Didymodactylos carnosus</name>
    <dbReference type="NCBI Taxonomy" id="1234261"/>
    <lineage>
        <taxon>Eukaryota</taxon>
        <taxon>Metazoa</taxon>
        <taxon>Spiralia</taxon>
        <taxon>Gnathifera</taxon>
        <taxon>Rotifera</taxon>
        <taxon>Eurotatoria</taxon>
        <taxon>Bdelloidea</taxon>
        <taxon>Philodinida</taxon>
        <taxon>Philodinidae</taxon>
        <taxon>Didymodactylos</taxon>
    </lineage>
</organism>
<keyword evidence="6" id="KW-1185">Reference proteome</keyword>
<evidence type="ECO:0000313" key="5">
    <source>
        <dbReference type="EMBL" id="CAF4436114.1"/>
    </source>
</evidence>
<reference evidence="4" key="1">
    <citation type="submission" date="2021-02" db="EMBL/GenBank/DDBJ databases">
        <authorList>
            <person name="Nowell W R."/>
        </authorList>
    </citation>
    <scope>NUCLEOTIDE SEQUENCE</scope>
</reference>
<dbReference type="InterPro" id="IPR037053">
    <property type="entry name" value="Phage_tail_collar_dom_sf"/>
</dbReference>
<accession>A0A815YNV7</accession>
<keyword evidence="2" id="KW-0812">Transmembrane</keyword>
<feature type="non-terminal residue" evidence="4">
    <location>
        <position position="1"/>
    </location>
</feature>
<dbReference type="OrthoDB" id="10062874at2759"/>
<feature type="domain" description="Phage tail collar" evidence="3">
    <location>
        <begin position="124"/>
        <end position="181"/>
    </location>
</feature>
<evidence type="ECO:0000259" key="3">
    <source>
        <dbReference type="Pfam" id="PF07484"/>
    </source>
</evidence>
<dbReference type="Gene3D" id="3.90.1340.10">
    <property type="entry name" value="Phage tail collar domain"/>
    <property type="match status" value="1"/>
</dbReference>
<feature type="transmembrane region" description="Helical" evidence="2">
    <location>
        <begin position="93"/>
        <end position="115"/>
    </location>
</feature>
<evidence type="ECO:0000313" key="6">
    <source>
        <dbReference type="Proteomes" id="UP000663829"/>
    </source>
</evidence>
<dbReference type="AlphaFoldDB" id="A0A815YNV7"/>
<dbReference type="Pfam" id="PF07484">
    <property type="entry name" value="Collar"/>
    <property type="match status" value="1"/>
</dbReference>
<keyword evidence="2" id="KW-0472">Membrane</keyword>
<evidence type="ECO:0000256" key="2">
    <source>
        <dbReference type="SAM" id="Phobius"/>
    </source>
</evidence>
<dbReference type="Proteomes" id="UP000663829">
    <property type="component" value="Unassembled WGS sequence"/>
</dbReference>
<sequence>MAVIYRNSNQYPQSSGIRYPPVQYAPPQTQPFSQQPPKPPTPPAELTAPTVPAPATEVWAPPPDEERFVRTIWQEPKNMVRGGCCSPSCKNCLFGLLCGLLLCGIGLAVVLTLWLTNNDGLPVGTVMLYTGTSVPSKWLRCDGSAVSRSTYSQLYSVIGTLYGTGDGVDTFNLPDFRGRFPLGLNSTAQEVAGINQSGSRTHVLTVSEMPAHNHGTGTLVTLTDGNHSHSITDPGHNHGGSTGTAAFG</sequence>
<feature type="compositionally biased region" description="Pro residues" evidence="1">
    <location>
        <begin position="34"/>
        <end position="43"/>
    </location>
</feature>
<dbReference type="SUPFAM" id="SSF88874">
    <property type="entry name" value="Receptor-binding domain of short tail fibre protein gp12"/>
    <property type="match status" value="1"/>
</dbReference>
<keyword evidence="2" id="KW-1133">Transmembrane helix</keyword>